<accession>A0A7J8CIS2</accession>
<dbReference type="Proteomes" id="UP000593571">
    <property type="component" value="Unassembled WGS sequence"/>
</dbReference>
<comment type="caution">
    <text evidence="1">The sequence shown here is derived from an EMBL/GenBank/DDBJ whole genome shotgun (WGS) entry which is preliminary data.</text>
</comment>
<evidence type="ECO:0000313" key="2">
    <source>
        <dbReference type="Proteomes" id="UP000593571"/>
    </source>
</evidence>
<name>A0A7J8CIS2_ROUAE</name>
<proteinExistence type="predicted"/>
<evidence type="ECO:0000313" key="1">
    <source>
        <dbReference type="EMBL" id="KAF6410679.1"/>
    </source>
</evidence>
<reference evidence="1 2" key="1">
    <citation type="journal article" date="2020" name="Nature">
        <title>Six reference-quality genomes reveal evolution of bat adaptations.</title>
        <authorList>
            <person name="Jebb D."/>
            <person name="Huang Z."/>
            <person name="Pippel M."/>
            <person name="Hughes G.M."/>
            <person name="Lavrichenko K."/>
            <person name="Devanna P."/>
            <person name="Winkler S."/>
            <person name="Jermiin L.S."/>
            <person name="Skirmuntt E.C."/>
            <person name="Katzourakis A."/>
            <person name="Burkitt-Gray L."/>
            <person name="Ray D.A."/>
            <person name="Sullivan K.A.M."/>
            <person name="Roscito J.G."/>
            <person name="Kirilenko B.M."/>
            <person name="Davalos L.M."/>
            <person name="Corthals A.P."/>
            <person name="Power M.L."/>
            <person name="Jones G."/>
            <person name="Ransome R.D."/>
            <person name="Dechmann D.K.N."/>
            <person name="Locatelli A.G."/>
            <person name="Puechmaille S.J."/>
            <person name="Fedrigo O."/>
            <person name="Jarvis E.D."/>
            <person name="Hiller M."/>
            <person name="Vernes S.C."/>
            <person name="Myers E.W."/>
            <person name="Teeling E.C."/>
        </authorList>
    </citation>
    <scope>NUCLEOTIDE SEQUENCE [LARGE SCALE GENOMIC DNA]</scope>
    <source>
        <strain evidence="1">MRouAeg1</strain>
        <tissue evidence="1">Muscle</tissue>
    </source>
</reference>
<dbReference type="AlphaFoldDB" id="A0A7J8CIS2"/>
<sequence>MSCRTHDKGHTLYHHGGLAQPTRLVFLLVRGQGQDQPLPFADPGLSLPAPLWLTILANFRCGFPDHGIPLFPCQPHPPGFHGLCDTRYQVSSLHPTPWACVGPVWLLIPGVPSLVWRYFLPWVSMAWLSWHPSSF</sequence>
<organism evidence="1 2">
    <name type="scientific">Rousettus aegyptiacus</name>
    <name type="common">Egyptian fruit bat</name>
    <name type="synonym">Pteropus aegyptiacus</name>
    <dbReference type="NCBI Taxonomy" id="9407"/>
    <lineage>
        <taxon>Eukaryota</taxon>
        <taxon>Metazoa</taxon>
        <taxon>Chordata</taxon>
        <taxon>Craniata</taxon>
        <taxon>Vertebrata</taxon>
        <taxon>Euteleostomi</taxon>
        <taxon>Mammalia</taxon>
        <taxon>Eutheria</taxon>
        <taxon>Laurasiatheria</taxon>
        <taxon>Chiroptera</taxon>
        <taxon>Yinpterochiroptera</taxon>
        <taxon>Pteropodoidea</taxon>
        <taxon>Pteropodidae</taxon>
        <taxon>Rousettinae</taxon>
        <taxon>Rousettus</taxon>
    </lineage>
</organism>
<keyword evidence="2" id="KW-1185">Reference proteome</keyword>
<protein>
    <submittedName>
        <fullName evidence="1">Uncharacterized protein</fullName>
    </submittedName>
</protein>
<dbReference type="EMBL" id="JACASE010000014">
    <property type="protein sequence ID" value="KAF6410679.1"/>
    <property type="molecule type" value="Genomic_DNA"/>
</dbReference>
<gene>
    <name evidence="1" type="ORF">HJG63_009141</name>
</gene>